<feature type="region of interest" description="Disordered" evidence="7">
    <location>
        <begin position="1331"/>
        <end position="1455"/>
    </location>
</feature>
<dbReference type="InterPro" id="IPR042197">
    <property type="entry name" value="Apaf_helical"/>
</dbReference>
<keyword evidence="2" id="KW-0677">Repeat</keyword>
<keyword evidence="5" id="KW-0067">ATP-binding</keyword>
<dbReference type="Pfam" id="PF00931">
    <property type="entry name" value="NB-ARC"/>
    <property type="match status" value="1"/>
</dbReference>
<dbReference type="GO" id="GO:0006952">
    <property type="term" value="P:defense response"/>
    <property type="evidence" value="ECO:0007669"/>
    <property type="project" value="UniProtKB-KW"/>
</dbReference>
<dbReference type="Gene3D" id="3.40.50.300">
    <property type="entry name" value="P-loop containing nucleotide triphosphate hydrolases"/>
    <property type="match status" value="1"/>
</dbReference>
<evidence type="ECO:0000256" key="5">
    <source>
        <dbReference type="ARBA" id="ARBA00022840"/>
    </source>
</evidence>
<dbReference type="OrthoDB" id="1747797at2759"/>
<evidence type="ECO:0000256" key="3">
    <source>
        <dbReference type="ARBA" id="ARBA00022741"/>
    </source>
</evidence>
<comment type="similarity">
    <text evidence="1">Belongs to the disease resistance NB-LRR family.</text>
</comment>
<feature type="compositionally biased region" description="Polar residues" evidence="7">
    <location>
        <begin position="1430"/>
        <end position="1441"/>
    </location>
</feature>
<evidence type="ECO:0000313" key="12">
    <source>
        <dbReference type="Proteomes" id="UP000008311"/>
    </source>
</evidence>
<name>B9SAE2_RICCO</name>
<dbReference type="Gene3D" id="1.10.8.430">
    <property type="entry name" value="Helical domain of apoptotic protease-activating factors"/>
    <property type="match status" value="1"/>
</dbReference>
<dbReference type="PRINTS" id="PR00364">
    <property type="entry name" value="DISEASERSIST"/>
</dbReference>
<evidence type="ECO:0000259" key="9">
    <source>
        <dbReference type="Pfam" id="PF23247"/>
    </source>
</evidence>
<dbReference type="EC" id="3.1.3.16" evidence="11"/>
<protein>
    <submittedName>
        <fullName evidence="11">Disease resistance protein RPH8A, putative</fullName>
        <ecNumber evidence="11">3.1.3.16</ecNumber>
    </submittedName>
</protein>
<keyword evidence="3" id="KW-0547">Nucleotide-binding</keyword>
<sequence>MACVLTWAQDTALSIAAKYVEAGVKLAIKQFRYMCCLKKFEEELNQEENALAVAQATVQRKVEEGEDNNEAADESVEDWINRTNKAMEDAGLLQNSIKQEKRCFSNCCPNYFWRYNRSKEAEDLTVALKNLKQEQSQFQNFSHKSKPLNTEFILSNDFMVSKASESALDDIMKALETDGVSIIGLHGMAGIGKTTLAIKVKGQAEAEKLFEEFVKVTVSQKPDIKEIQEQMASQLRLKFDGDSIQERAGQLLLRLQDKKRKLIVLDDIWGKLNLTEIGIAHSNDCKILITTRGAQVCLSMDCQAVIELGLLTEEEAWALFKQSAHLKDDSSPLIEKAMIVAEKCHCLPIAIVSVGHALKGKLDPSDWQLALVKLQKYNYPKIRGVEEDENVYKCLQLSFDYLKSEATKRLLLLCSLYPEDYTIFAEDLARYAVGLRLFEDAGSIKEIMLEVLSSLNELKDSHLLLETEIEGHVKMHDLVRAVAIWIGKKYVIIKDTNIEKEFKMGSGIELKEWPSDGRFNGFAAISLLKNEMEDLPDHLDYPRLEMLLLERDDDQRTSISDTAFEITKRIEVLSVTRGMLSLQSLVCLRNLRTLKLNDCIINLADNGSDLASLGNLKRLEILSFVYCGVRKLPDEIGELKNLKLLELTDFEQIDKIPSALIPKLSKLEELHIGKFKNWEIEGTGNASLMELKPLQHLGILSLRYPKDIPRSFTFSRNLIGYCLHLYCSCTDPSVKSRLRYPTTRRVCFTATEANVHACKELFRNVYDLRLQKNGTCFKNMVPDMSQVGFQALSHLDLSDCEMECLVSTRKQQEAVAADAFSNLVKLKIERATLREICDGEPTQGFLHKLQTLQVLDCDRMITILPAKLSQAMQNLEYMEVSDCENLQEVFQLDRINEENKEFLSHLGELFLYDLPRVRCIWNGPTRHVSLKSLTCLSIAYCRSLTSLLSPSLAQTMVHLEKLNIICCHKLEHIIPEKDEKGKAPHKQPYLQYLKSVEVSSCDRLQYVFPISVAPGLLRLKEMAVSSCNQLKQVFADYGGPTVLSANDNLPHSARRDFEVEDSSEVGYIFSMNHDVVLPSLCLVDIRDCPNLLMSSFLRITPRVSTNLEQLTIADAKEIPLETLHLEEWSQLERIIAKEDSDDAEKDTGISISLKSHFRPLCFTRLQKISISNCNRLKILLPLTVAQYLPCLTELYIKSCNQLAAVFECEDKKDINSMQIRFPMLLKLHLEDLPSLVSLFPGGYEFMLPSLEEFRVTHCSKIVEIFGPKEKGVDIIDKKEIMEFPKLLRLYLEELPNLIRFCPPGCDLILSSLKKFRVERCPQMTTQFPVAPDASTRAIPEGQKKRARYGSQPASESLDGNQSSQPSNRQPKQAFRIIAPPANRSSTSIPRESDTTESAPSNASGSKRNGTNGIGIGRGMGRGRGRGRGTNSANPARSSITKNKGKEKSANRQPWK</sequence>
<reference evidence="12" key="1">
    <citation type="journal article" date="2010" name="Nat. Biotechnol.">
        <title>Draft genome sequence of the oilseed species Ricinus communis.</title>
        <authorList>
            <person name="Chan A.P."/>
            <person name="Crabtree J."/>
            <person name="Zhao Q."/>
            <person name="Lorenzi H."/>
            <person name="Orvis J."/>
            <person name="Puiu D."/>
            <person name="Melake-Berhan A."/>
            <person name="Jones K.M."/>
            <person name="Redman J."/>
            <person name="Chen G."/>
            <person name="Cahoon E.B."/>
            <person name="Gedil M."/>
            <person name="Stanke M."/>
            <person name="Haas B.J."/>
            <person name="Wortman J.R."/>
            <person name="Fraser-Liggett C.M."/>
            <person name="Ravel J."/>
            <person name="Rabinowicz P.D."/>
        </authorList>
    </citation>
    <scope>NUCLEOTIDE SEQUENCE [LARGE SCALE GENOMIC DNA]</scope>
    <source>
        <strain evidence="12">cv. Hale</strain>
    </source>
</reference>
<feature type="domain" description="Disease resistance protein At4g27190-like leucine-rich repeats" evidence="9">
    <location>
        <begin position="982"/>
        <end position="1028"/>
    </location>
</feature>
<evidence type="ECO:0000256" key="1">
    <source>
        <dbReference type="ARBA" id="ARBA00008894"/>
    </source>
</evidence>
<feature type="domain" description="Disease resistance protein At4g27190-like leucine-rich repeats" evidence="9">
    <location>
        <begin position="823"/>
        <end position="967"/>
    </location>
</feature>
<organism evidence="11 12">
    <name type="scientific">Ricinus communis</name>
    <name type="common">Castor bean</name>
    <dbReference type="NCBI Taxonomy" id="3988"/>
    <lineage>
        <taxon>Eukaryota</taxon>
        <taxon>Viridiplantae</taxon>
        <taxon>Streptophyta</taxon>
        <taxon>Embryophyta</taxon>
        <taxon>Tracheophyta</taxon>
        <taxon>Spermatophyta</taxon>
        <taxon>Magnoliopsida</taxon>
        <taxon>eudicotyledons</taxon>
        <taxon>Gunneridae</taxon>
        <taxon>Pentapetalae</taxon>
        <taxon>rosids</taxon>
        <taxon>fabids</taxon>
        <taxon>Malpighiales</taxon>
        <taxon>Euphorbiaceae</taxon>
        <taxon>Acalyphoideae</taxon>
        <taxon>Acalypheae</taxon>
        <taxon>Ricinus</taxon>
    </lineage>
</organism>
<dbReference type="InParanoid" id="B9SAE2"/>
<dbReference type="Pfam" id="PF23598">
    <property type="entry name" value="LRR_14"/>
    <property type="match status" value="1"/>
</dbReference>
<keyword evidence="6" id="KW-0175">Coiled coil</keyword>
<dbReference type="GO" id="GO:0005524">
    <property type="term" value="F:ATP binding"/>
    <property type="evidence" value="ECO:0007669"/>
    <property type="project" value="UniProtKB-KW"/>
</dbReference>
<feature type="compositionally biased region" description="Polar residues" evidence="7">
    <location>
        <begin position="1382"/>
        <end position="1406"/>
    </location>
</feature>
<evidence type="ECO:0000256" key="7">
    <source>
        <dbReference type="SAM" id="MobiDB-lite"/>
    </source>
</evidence>
<accession>B9SAE2</accession>
<dbReference type="GO" id="GO:0043531">
    <property type="term" value="F:ADP binding"/>
    <property type="evidence" value="ECO:0007669"/>
    <property type="project" value="InterPro"/>
</dbReference>
<evidence type="ECO:0000259" key="8">
    <source>
        <dbReference type="Pfam" id="PF00931"/>
    </source>
</evidence>
<dbReference type="SUPFAM" id="SSF52058">
    <property type="entry name" value="L domain-like"/>
    <property type="match status" value="2"/>
</dbReference>
<dbReference type="EMBL" id="EQ973904">
    <property type="protein sequence ID" value="EEF39391.1"/>
    <property type="molecule type" value="Genomic_DNA"/>
</dbReference>
<dbReference type="FunFam" id="3.40.50.300:FF:001091">
    <property type="entry name" value="Probable disease resistance protein At1g61300"/>
    <property type="match status" value="1"/>
</dbReference>
<gene>
    <name evidence="11" type="ORF">RCOM_0585390</name>
</gene>
<dbReference type="PANTHER" id="PTHR33463">
    <property type="entry name" value="NB-ARC DOMAIN-CONTAINING PROTEIN-RELATED"/>
    <property type="match status" value="1"/>
</dbReference>
<dbReference type="InterPro" id="IPR055414">
    <property type="entry name" value="LRR_R13L4/SHOC2-like"/>
</dbReference>
<dbReference type="InterPro" id="IPR057135">
    <property type="entry name" value="At4g27190-like_LRR"/>
</dbReference>
<dbReference type="OMA" id="HIEYCEN"/>
<feature type="coiled-coil region" evidence="6">
    <location>
        <begin position="37"/>
        <end position="82"/>
    </location>
</feature>
<feature type="domain" description="Disease resistance protein At4g27190-like leucine-rich repeats" evidence="9">
    <location>
        <begin position="1156"/>
        <end position="1237"/>
    </location>
</feature>
<dbReference type="InterPro" id="IPR050905">
    <property type="entry name" value="Plant_NBS-LRR"/>
</dbReference>
<dbReference type="eggNOG" id="KOG4658">
    <property type="taxonomic scope" value="Eukaryota"/>
</dbReference>
<evidence type="ECO:0000259" key="10">
    <source>
        <dbReference type="Pfam" id="PF23598"/>
    </source>
</evidence>
<keyword evidence="11" id="KW-0378">Hydrolase</keyword>
<keyword evidence="12" id="KW-1185">Reference proteome</keyword>
<evidence type="ECO:0000256" key="4">
    <source>
        <dbReference type="ARBA" id="ARBA00022821"/>
    </source>
</evidence>
<evidence type="ECO:0000256" key="2">
    <source>
        <dbReference type="ARBA" id="ARBA00022737"/>
    </source>
</evidence>
<dbReference type="InterPro" id="IPR032675">
    <property type="entry name" value="LRR_dom_sf"/>
</dbReference>
<dbReference type="Gene3D" id="3.80.10.10">
    <property type="entry name" value="Ribonuclease Inhibitor"/>
    <property type="match status" value="2"/>
</dbReference>
<evidence type="ECO:0000313" key="11">
    <source>
        <dbReference type="EMBL" id="EEF39391.1"/>
    </source>
</evidence>
<keyword evidence="4" id="KW-0611">Plant defense</keyword>
<evidence type="ECO:0000256" key="6">
    <source>
        <dbReference type="SAM" id="Coils"/>
    </source>
</evidence>
<dbReference type="GO" id="GO:0004722">
    <property type="term" value="F:protein serine/threonine phosphatase activity"/>
    <property type="evidence" value="ECO:0007669"/>
    <property type="project" value="UniProtKB-EC"/>
</dbReference>
<dbReference type="SUPFAM" id="SSF52047">
    <property type="entry name" value="RNI-like"/>
    <property type="match status" value="1"/>
</dbReference>
<feature type="compositionally biased region" description="Polar residues" evidence="7">
    <location>
        <begin position="1351"/>
        <end position="1370"/>
    </location>
</feature>
<dbReference type="Pfam" id="PF23247">
    <property type="entry name" value="LRR_RPS2"/>
    <property type="match status" value="3"/>
</dbReference>
<dbReference type="PANTHER" id="PTHR33463:SF121">
    <property type="entry name" value="NB-ARC DOMAIN-CONTAINING PROTEIN"/>
    <property type="match status" value="1"/>
</dbReference>
<dbReference type="Proteomes" id="UP000008311">
    <property type="component" value="Unassembled WGS sequence"/>
</dbReference>
<proteinExistence type="inferred from homology"/>
<dbReference type="InterPro" id="IPR002182">
    <property type="entry name" value="NB-ARC"/>
</dbReference>
<feature type="domain" description="NB-ARC" evidence="8">
    <location>
        <begin position="165"/>
        <end position="327"/>
    </location>
</feature>
<dbReference type="SUPFAM" id="SSF52540">
    <property type="entry name" value="P-loop containing nucleoside triphosphate hydrolases"/>
    <property type="match status" value="1"/>
</dbReference>
<feature type="domain" description="Disease resistance R13L4/SHOC-2-like LRR" evidence="10">
    <location>
        <begin position="581"/>
        <end position="699"/>
    </location>
</feature>
<dbReference type="InterPro" id="IPR027417">
    <property type="entry name" value="P-loop_NTPase"/>
</dbReference>